<dbReference type="AlphaFoldDB" id="A0A7W7FWY2"/>
<evidence type="ECO:0000256" key="1">
    <source>
        <dbReference type="SAM" id="Phobius"/>
    </source>
</evidence>
<proteinExistence type="predicted"/>
<keyword evidence="3" id="KW-1185">Reference proteome</keyword>
<feature type="transmembrane region" description="Helical" evidence="1">
    <location>
        <begin position="6"/>
        <end position="25"/>
    </location>
</feature>
<feature type="transmembrane region" description="Helical" evidence="1">
    <location>
        <begin position="45"/>
        <end position="66"/>
    </location>
</feature>
<gene>
    <name evidence="2" type="ORF">HNR67_006658</name>
</gene>
<dbReference type="RefSeq" id="WP_185006436.1">
    <property type="nucleotide sequence ID" value="NZ_BAAAUI010000005.1"/>
</dbReference>
<keyword evidence="1" id="KW-1133">Transmembrane helix</keyword>
<accession>A0A7W7FWY2</accession>
<organism evidence="2 3">
    <name type="scientific">Crossiella cryophila</name>
    <dbReference type="NCBI Taxonomy" id="43355"/>
    <lineage>
        <taxon>Bacteria</taxon>
        <taxon>Bacillati</taxon>
        <taxon>Actinomycetota</taxon>
        <taxon>Actinomycetes</taxon>
        <taxon>Pseudonocardiales</taxon>
        <taxon>Pseudonocardiaceae</taxon>
        <taxon>Crossiella</taxon>
    </lineage>
</organism>
<keyword evidence="1" id="KW-0812">Transmembrane</keyword>
<reference evidence="2 3" key="1">
    <citation type="submission" date="2020-08" db="EMBL/GenBank/DDBJ databases">
        <title>Sequencing the genomes of 1000 actinobacteria strains.</title>
        <authorList>
            <person name="Klenk H.-P."/>
        </authorList>
    </citation>
    <scope>NUCLEOTIDE SEQUENCE [LARGE SCALE GENOMIC DNA]</scope>
    <source>
        <strain evidence="2 3">DSM 44230</strain>
    </source>
</reference>
<dbReference type="Proteomes" id="UP000533598">
    <property type="component" value="Unassembled WGS sequence"/>
</dbReference>
<protein>
    <submittedName>
        <fullName evidence="2">Uncharacterized protein</fullName>
    </submittedName>
</protein>
<comment type="caution">
    <text evidence="2">The sequence shown here is derived from an EMBL/GenBank/DDBJ whole genome shotgun (WGS) entry which is preliminary data.</text>
</comment>
<feature type="transmembrane region" description="Helical" evidence="1">
    <location>
        <begin position="78"/>
        <end position="101"/>
    </location>
</feature>
<name>A0A7W7FWY2_9PSEU</name>
<keyword evidence="1" id="KW-0472">Membrane</keyword>
<dbReference type="EMBL" id="JACHMH010000001">
    <property type="protein sequence ID" value="MBB4680540.1"/>
    <property type="molecule type" value="Genomic_DNA"/>
</dbReference>
<evidence type="ECO:0000313" key="2">
    <source>
        <dbReference type="EMBL" id="MBB4680540.1"/>
    </source>
</evidence>
<evidence type="ECO:0000313" key="3">
    <source>
        <dbReference type="Proteomes" id="UP000533598"/>
    </source>
</evidence>
<sequence>MTGLSVTPQLAVVGLAVLVILVWLWRASIRRTRAKAEAARSGVRLFSLAGRTVAGALLISGMQWLALTHPDSTVVAKVAALVVPALFASWVLVRALTVTAVDDRSHRRERRGGGQR</sequence>